<dbReference type="InterPro" id="IPR029058">
    <property type="entry name" value="AB_hydrolase_fold"/>
</dbReference>
<proteinExistence type="predicted"/>
<sequence>MENAMQIHEVRIPIGKVELNGLLAAPEQASGIVVFAHGSGSSRLSPRNQEVAAVLQRAGLATLLFDLLTLEEQRRDAVTAEYRFAIAFLARRLVSALDWLRERPDVGALPVGLFGASTGAAAALIAANARGRVVRAVVSRGGRPDLAGDALPRVRVPTLLVVGERDDEVLRLNRVAAGWLIGESKLVVVPGATHLFEEPGTLDEVARVAADWFVAHLGEGRPSPEGARR</sequence>
<dbReference type="SUPFAM" id="SSF53474">
    <property type="entry name" value="alpha/beta-Hydrolases"/>
    <property type="match status" value="1"/>
</dbReference>
<dbReference type="InterPro" id="IPR050261">
    <property type="entry name" value="FrsA_esterase"/>
</dbReference>
<dbReference type="EMBL" id="PHRB01000041">
    <property type="protein sequence ID" value="PJO62670.1"/>
    <property type="molecule type" value="Genomic_DNA"/>
</dbReference>
<accession>A0AAX0U274</accession>
<feature type="domain" description="KANL3/Tex30 alpha/beta hydrolase-like" evidence="1">
    <location>
        <begin position="32"/>
        <end position="199"/>
    </location>
</feature>
<evidence type="ECO:0000313" key="2">
    <source>
        <dbReference type="EMBL" id="PJO62670.1"/>
    </source>
</evidence>
<organism evidence="2 3">
    <name type="scientific">Burkholderia pseudomallei</name>
    <name type="common">Pseudomonas pseudomallei</name>
    <dbReference type="NCBI Taxonomy" id="28450"/>
    <lineage>
        <taxon>Bacteria</taxon>
        <taxon>Pseudomonadati</taxon>
        <taxon>Pseudomonadota</taxon>
        <taxon>Betaproteobacteria</taxon>
        <taxon>Burkholderiales</taxon>
        <taxon>Burkholderiaceae</taxon>
        <taxon>Burkholderia</taxon>
        <taxon>pseudomallei group</taxon>
    </lineage>
</organism>
<dbReference type="PANTHER" id="PTHR22946">
    <property type="entry name" value="DIENELACTONE HYDROLASE DOMAIN-CONTAINING PROTEIN-RELATED"/>
    <property type="match status" value="1"/>
</dbReference>
<keyword evidence="2" id="KW-0378">Hydrolase</keyword>
<dbReference type="GO" id="GO:0016787">
    <property type="term" value="F:hydrolase activity"/>
    <property type="evidence" value="ECO:0007669"/>
    <property type="project" value="UniProtKB-KW"/>
</dbReference>
<dbReference type="Proteomes" id="UP000231878">
    <property type="component" value="Unassembled WGS sequence"/>
</dbReference>
<reference evidence="2 3" key="1">
    <citation type="submission" date="2017-11" db="EMBL/GenBank/DDBJ databases">
        <title>Molecular characterization of Burkholderia pseudomallei and closely related isolates from Vietnam.</title>
        <authorList>
            <person name="Ustinov D.V."/>
            <person name="Antonov A.S."/>
            <person name="Avdusheva E.F."/>
            <person name="Shpak I.M."/>
            <person name="Zakharova I.B."/>
            <person name="Thi L.A."/>
            <person name="Teteryatnikova N."/>
            <person name="Lopasteyskaya Y.A."/>
            <person name="Kuzyutina J.A."/>
            <person name="Ngo T.N."/>
            <person name="Victorov D.V."/>
        </authorList>
    </citation>
    <scope>NUCLEOTIDE SEQUENCE [LARGE SCALE GENOMIC DNA]</scope>
    <source>
        <strain evidence="2 3">V1512</strain>
    </source>
</reference>
<evidence type="ECO:0000259" key="1">
    <source>
        <dbReference type="Pfam" id="PF20408"/>
    </source>
</evidence>
<comment type="caution">
    <text evidence="2">The sequence shown here is derived from an EMBL/GenBank/DDBJ whole genome shotgun (WGS) entry which is preliminary data.</text>
</comment>
<gene>
    <name evidence="2" type="ORF">CWD88_29700</name>
</gene>
<dbReference type="AlphaFoldDB" id="A0AAX0U274"/>
<dbReference type="Gene3D" id="3.40.50.1820">
    <property type="entry name" value="alpha/beta hydrolase"/>
    <property type="match status" value="1"/>
</dbReference>
<dbReference type="Pfam" id="PF20408">
    <property type="entry name" value="Abhydrolase_11"/>
    <property type="match status" value="1"/>
</dbReference>
<evidence type="ECO:0000313" key="3">
    <source>
        <dbReference type="Proteomes" id="UP000231878"/>
    </source>
</evidence>
<name>A0AAX0U274_BURPE</name>
<protein>
    <submittedName>
        <fullName evidence="2">Hydrolase</fullName>
    </submittedName>
</protein>
<dbReference type="InterPro" id="IPR046879">
    <property type="entry name" value="KANL3/Tex30_Abhydrolase"/>
</dbReference>